<dbReference type="PROSITE" id="PS50020">
    <property type="entry name" value="WW_DOMAIN_2"/>
    <property type="match status" value="1"/>
</dbReference>
<dbReference type="GO" id="GO:0045944">
    <property type="term" value="P:positive regulation of transcription by RNA polymerase II"/>
    <property type="evidence" value="ECO:0000318"/>
    <property type="project" value="GO_Central"/>
</dbReference>
<dbReference type="KEGG" id="mbr:MONBRDRAFT_23081"/>
<feature type="compositionally biased region" description="Low complexity" evidence="5">
    <location>
        <begin position="16"/>
        <end position="26"/>
    </location>
</feature>
<keyword evidence="8" id="KW-1185">Reference proteome</keyword>
<evidence type="ECO:0000256" key="2">
    <source>
        <dbReference type="ARBA" id="ARBA00004496"/>
    </source>
</evidence>
<dbReference type="SUPFAM" id="SSF51045">
    <property type="entry name" value="WW domain"/>
    <property type="match status" value="1"/>
</dbReference>
<proteinExistence type="predicted"/>
<dbReference type="eggNOG" id="ENOG502SDVI">
    <property type="taxonomic scope" value="Eukaryota"/>
</dbReference>
<reference evidence="7 8" key="1">
    <citation type="journal article" date="2008" name="Nature">
        <title>The genome of the choanoflagellate Monosiga brevicollis and the origin of metazoans.</title>
        <authorList>
            <consortium name="JGI Sequencing"/>
            <person name="King N."/>
            <person name="Westbrook M.J."/>
            <person name="Young S.L."/>
            <person name="Kuo A."/>
            <person name="Abedin M."/>
            <person name="Chapman J."/>
            <person name="Fairclough S."/>
            <person name="Hellsten U."/>
            <person name="Isogai Y."/>
            <person name="Letunic I."/>
            <person name="Marr M."/>
            <person name="Pincus D."/>
            <person name="Putnam N."/>
            <person name="Rokas A."/>
            <person name="Wright K.J."/>
            <person name="Zuzow R."/>
            <person name="Dirks W."/>
            <person name="Good M."/>
            <person name="Goodstein D."/>
            <person name="Lemons D."/>
            <person name="Li W."/>
            <person name="Lyons J.B."/>
            <person name="Morris A."/>
            <person name="Nichols S."/>
            <person name="Richter D.J."/>
            <person name="Salamov A."/>
            <person name="Bork P."/>
            <person name="Lim W.A."/>
            <person name="Manning G."/>
            <person name="Miller W.T."/>
            <person name="McGinnis W."/>
            <person name="Shapiro H."/>
            <person name="Tjian R."/>
            <person name="Grigoriev I.V."/>
            <person name="Rokhsar D."/>
        </authorList>
    </citation>
    <scope>NUCLEOTIDE SEQUENCE [LARGE SCALE GENOMIC DNA]</scope>
    <source>
        <strain evidence="8">MX1 / ATCC 50154</strain>
    </source>
</reference>
<comment type="subcellular location">
    <subcellularLocation>
        <location evidence="2">Cytoplasm</location>
    </subcellularLocation>
    <subcellularLocation>
        <location evidence="1">Nucleus</location>
    </subcellularLocation>
</comment>
<dbReference type="SMART" id="SM00456">
    <property type="entry name" value="WW"/>
    <property type="match status" value="1"/>
</dbReference>
<keyword evidence="4" id="KW-0539">Nucleus</keyword>
<dbReference type="Proteomes" id="UP000001357">
    <property type="component" value="Unassembled WGS sequence"/>
</dbReference>
<evidence type="ECO:0000259" key="6">
    <source>
        <dbReference type="PROSITE" id="PS50020"/>
    </source>
</evidence>
<protein>
    <recommendedName>
        <fullName evidence="6">WW domain-containing protein</fullName>
    </recommendedName>
</protein>
<evidence type="ECO:0000313" key="7">
    <source>
        <dbReference type="EMBL" id="EDQ91856.1"/>
    </source>
</evidence>
<dbReference type="GO" id="GO:0035329">
    <property type="term" value="P:hippo signaling"/>
    <property type="evidence" value="ECO:0000318"/>
    <property type="project" value="GO_Central"/>
</dbReference>
<dbReference type="EMBL" id="CH991544">
    <property type="protein sequence ID" value="EDQ91856.1"/>
    <property type="molecule type" value="Genomic_DNA"/>
</dbReference>
<feature type="region of interest" description="Disordered" evidence="5">
    <location>
        <begin position="315"/>
        <end position="336"/>
    </location>
</feature>
<organism evidence="7 8">
    <name type="scientific">Monosiga brevicollis</name>
    <name type="common">Choanoflagellate</name>
    <dbReference type="NCBI Taxonomy" id="81824"/>
    <lineage>
        <taxon>Eukaryota</taxon>
        <taxon>Choanoflagellata</taxon>
        <taxon>Craspedida</taxon>
        <taxon>Salpingoecidae</taxon>
        <taxon>Monosiga</taxon>
    </lineage>
</organism>
<feature type="compositionally biased region" description="Low complexity" evidence="5">
    <location>
        <begin position="234"/>
        <end position="243"/>
    </location>
</feature>
<dbReference type="GeneID" id="5888220"/>
<dbReference type="InterPro" id="IPR036020">
    <property type="entry name" value="WW_dom_sf"/>
</dbReference>
<evidence type="ECO:0000256" key="3">
    <source>
        <dbReference type="ARBA" id="ARBA00022490"/>
    </source>
</evidence>
<sequence>MDKRDIQMLIYQSTGKSASDSASPKSSKTETKKRGSNVLNRTASRKGSEPPHKTNKNEGRSSSVGGCLDMQEPRDSGLGMQRAHTLNMDPAYMARRSQNWSVSSTDSVIHHSAQSSYASLELPNSTDPLPSGQVTQPNSRVVEVDTSPFSGVSLPHGWEMALTPDGLPYFIDHVNKRTSWEDPRSQAFMDIEAKRAEIELRKLQLRREQLEIEREMLEQQSRLVEQEAARYSNPTTSTSTTPTQSHMSELLGGVEATESLQSAELVPPTKPSTPSKAEPSSASTPQPRDQAHHAHEMPQIDVFADLGRLEGAPDLTGFDPSLAEHLGEPSKDSSYASYASWTGLDSEALLGLENMDSLDTYLQLG</sequence>
<dbReference type="PANTHER" id="PTHR17616">
    <property type="entry name" value="YES-ASSOCIATED PROTEIN YAP1 FAMILY MEMBER"/>
    <property type="match status" value="1"/>
</dbReference>
<dbReference type="GO" id="GO:0005737">
    <property type="term" value="C:cytoplasm"/>
    <property type="evidence" value="ECO:0007669"/>
    <property type="project" value="UniProtKB-SubCell"/>
</dbReference>
<dbReference type="PROSITE" id="PS01159">
    <property type="entry name" value="WW_DOMAIN_1"/>
    <property type="match status" value="1"/>
</dbReference>
<dbReference type="InParanoid" id="A9UR50"/>
<dbReference type="InterPro" id="IPR001202">
    <property type="entry name" value="WW_dom"/>
</dbReference>
<dbReference type="CDD" id="cd00201">
    <property type="entry name" value="WW"/>
    <property type="match status" value="1"/>
</dbReference>
<feature type="compositionally biased region" description="Basic and acidic residues" evidence="5">
    <location>
        <begin position="46"/>
        <end position="59"/>
    </location>
</feature>
<evidence type="ECO:0000313" key="8">
    <source>
        <dbReference type="Proteomes" id="UP000001357"/>
    </source>
</evidence>
<gene>
    <name evidence="7" type="ORF">MONBRDRAFT_23081</name>
</gene>
<feature type="region of interest" description="Disordered" evidence="5">
    <location>
        <begin position="1"/>
        <end position="78"/>
    </location>
</feature>
<feature type="region of interest" description="Disordered" evidence="5">
    <location>
        <begin position="225"/>
        <end position="293"/>
    </location>
</feature>
<feature type="compositionally biased region" description="Polar residues" evidence="5">
    <location>
        <begin position="272"/>
        <end position="287"/>
    </location>
</feature>
<evidence type="ECO:0000256" key="1">
    <source>
        <dbReference type="ARBA" id="ARBA00004123"/>
    </source>
</evidence>
<keyword evidence="3" id="KW-0963">Cytoplasm</keyword>
<dbReference type="Gene3D" id="2.20.70.10">
    <property type="match status" value="1"/>
</dbReference>
<dbReference type="GO" id="GO:0005634">
    <property type="term" value="C:nucleus"/>
    <property type="evidence" value="ECO:0007669"/>
    <property type="project" value="UniProtKB-SubCell"/>
</dbReference>
<dbReference type="RefSeq" id="XP_001743142.1">
    <property type="nucleotide sequence ID" value="XM_001743090.1"/>
</dbReference>
<dbReference type="GO" id="GO:0003713">
    <property type="term" value="F:transcription coactivator activity"/>
    <property type="evidence" value="ECO:0000318"/>
    <property type="project" value="GO_Central"/>
</dbReference>
<dbReference type="InterPro" id="IPR051583">
    <property type="entry name" value="YAP1"/>
</dbReference>
<evidence type="ECO:0000256" key="4">
    <source>
        <dbReference type="ARBA" id="ARBA00023242"/>
    </source>
</evidence>
<dbReference type="STRING" id="81824.A9UR50"/>
<name>A9UR50_MONBE</name>
<accession>A9UR50</accession>
<dbReference type="PANTHER" id="PTHR17616:SF8">
    <property type="entry name" value="TRANSCRIPTIONAL COACTIVATOR YORKIE"/>
    <property type="match status" value="1"/>
</dbReference>
<evidence type="ECO:0000256" key="5">
    <source>
        <dbReference type="SAM" id="MobiDB-lite"/>
    </source>
</evidence>
<dbReference type="AlphaFoldDB" id="A9UR50"/>
<dbReference type="Pfam" id="PF00397">
    <property type="entry name" value="WW"/>
    <property type="match status" value="1"/>
</dbReference>
<feature type="domain" description="WW" evidence="6">
    <location>
        <begin position="152"/>
        <end position="185"/>
    </location>
</feature>